<accession>A0A6L8T2A3</accession>
<evidence type="ECO:0008006" key="4">
    <source>
        <dbReference type="Google" id="ProtNLM"/>
    </source>
</evidence>
<evidence type="ECO:0000313" key="2">
    <source>
        <dbReference type="EMBL" id="MZL33062.1"/>
    </source>
</evidence>
<name>A0A6L8T2A3_9FIRM</name>
<dbReference type="InterPro" id="IPR010998">
    <property type="entry name" value="Integrase_recombinase_N"/>
</dbReference>
<dbReference type="Proteomes" id="UP000477285">
    <property type="component" value="Unassembled WGS sequence"/>
</dbReference>
<evidence type="ECO:0000256" key="1">
    <source>
        <dbReference type="ARBA" id="ARBA00023125"/>
    </source>
</evidence>
<dbReference type="GO" id="GO:0003677">
    <property type="term" value="F:DNA binding"/>
    <property type="evidence" value="ECO:0007669"/>
    <property type="project" value="UniProtKB-KW"/>
</dbReference>
<dbReference type="Gene3D" id="1.10.150.130">
    <property type="match status" value="1"/>
</dbReference>
<dbReference type="EMBL" id="WWVQ01000014">
    <property type="protein sequence ID" value="MZL33062.1"/>
    <property type="molecule type" value="Genomic_DNA"/>
</dbReference>
<proteinExistence type="predicted"/>
<sequence>MYSYYKDVEKMVKSICEQDKTIKEKSRAFYIRHALKFFKEYMSLPENENKPINAITYYDVNCYLDTLPYSDNHKANVYNSLKKIFKYTYKKGITGDIMNGVAKPEIKKKNAKIIPESDYQLLKNFVLDEQYDIREGKLLNLRFQEIR</sequence>
<protein>
    <recommendedName>
        <fullName evidence="4">Core-binding (CB) domain-containing protein</fullName>
    </recommendedName>
</protein>
<gene>
    <name evidence="2" type="ORF">GT728_07565</name>
</gene>
<dbReference type="InterPro" id="IPR011010">
    <property type="entry name" value="DNA_brk_join_enz"/>
</dbReference>
<dbReference type="AlphaFoldDB" id="A0A6L8T2A3"/>
<organism evidence="2 3">
    <name type="scientific">Blautia wexlerae</name>
    <dbReference type="NCBI Taxonomy" id="418240"/>
    <lineage>
        <taxon>Bacteria</taxon>
        <taxon>Bacillati</taxon>
        <taxon>Bacillota</taxon>
        <taxon>Clostridia</taxon>
        <taxon>Lachnospirales</taxon>
        <taxon>Lachnospiraceae</taxon>
        <taxon>Blautia</taxon>
    </lineage>
</organism>
<evidence type="ECO:0000313" key="3">
    <source>
        <dbReference type="Proteomes" id="UP000477285"/>
    </source>
</evidence>
<reference evidence="2 3" key="1">
    <citation type="journal article" date="2019" name="Nat. Med.">
        <title>A library of human gut bacterial isolates paired with longitudinal multiomics data enables mechanistic microbiome research.</title>
        <authorList>
            <person name="Poyet M."/>
            <person name="Groussin M."/>
            <person name="Gibbons S.M."/>
            <person name="Avila-Pacheco J."/>
            <person name="Jiang X."/>
            <person name="Kearney S.M."/>
            <person name="Perrotta A.R."/>
            <person name="Berdy B."/>
            <person name="Zhao S."/>
            <person name="Lieberman T.D."/>
            <person name="Swanson P.K."/>
            <person name="Smith M."/>
            <person name="Roesemann S."/>
            <person name="Alexander J.E."/>
            <person name="Rich S.A."/>
            <person name="Livny J."/>
            <person name="Vlamakis H."/>
            <person name="Clish C."/>
            <person name="Bullock K."/>
            <person name="Deik A."/>
            <person name="Scott J."/>
            <person name="Pierce K.A."/>
            <person name="Xavier R.J."/>
            <person name="Alm E.J."/>
        </authorList>
    </citation>
    <scope>NUCLEOTIDE SEQUENCE [LARGE SCALE GENOMIC DNA]</scope>
    <source>
        <strain evidence="2 3">BIOML-A1</strain>
    </source>
</reference>
<keyword evidence="1" id="KW-0238">DNA-binding</keyword>
<dbReference type="RefSeq" id="WP_161233635.1">
    <property type="nucleotide sequence ID" value="NZ_JBCPBX010000059.1"/>
</dbReference>
<dbReference type="SUPFAM" id="SSF56349">
    <property type="entry name" value="DNA breaking-rejoining enzymes"/>
    <property type="match status" value="1"/>
</dbReference>
<comment type="caution">
    <text evidence="2">The sequence shown here is derived from an EMBL/GenBank/DDBJ whole genome shotgun (WGS) entry which is preliminary data.</text>
</comment>